<organism evidence="2 3">
    <name type="scientific">Endocarpon pusillum</name>
    <dbReference type="NCBI Taxonomy" id="364733"/>
    <lineage>
        <taxon>Eukaryota</taxon>
        <taxon>Fungi</taxon>
        <taxon>Dikarya</taxon>
        <taxon>Ascomycota</taxon>
        <taxon>Pezizomycotina</taxon>
        <taxon>Eurotiomycetes</taxon>
        <taxon>Chaetothyriomycetidae</taxon>
        <taxon>Verrucariales</taxon>
        <taxon>Verrucariaceae</taxon>
        <taxon>Endocarpon</taxon>
    </lineage>
</organism>
<dbReference type="EMBL" id="JAACFV010000010">
    <property type="protein sequence ID" value="KAF7512766.1"/>
    <property type="molecule type" value="Genomic_DNA"/>
</dbReference>
<dbReference type="AlphaFoldDB" id="A0A8H7ATK7"/>
<feature type="region of interest" description="Disordered" evidence="1">
    <location>
        <begin position="1"/>
        <end position="48"/>
    </location>
</feature>
<name>A0A8H7ATK7_9EURO</name>
<accession>A0A8H7ATK7</accession>
<reference evidence="2" key="1">
    <citation type="submission" date="2020-02" db="EMBL/GenBank/DDBJ databases">
        <authorList>
            <person name="Palmer J.M."/>
        </authorList>
    </citation>
    <scope>NUCLEOTIDE SEQUENCE</scope>
    <source>
        <strain evidence="2">EPUS1.4</strain>
        <tissue evidence="2">Thallus</tissue>
    </source>
</reference>
<protein>
    <submittedName>
        <fullName evidence="2">Uncharacterized protein</fullName>
    </submittedName>
</protein>
<feature type="compositionally biased region" description="Polar residues" evidence="1">
    <location>
        <begin position="18"/>
        <end position="45"/>
    </location>
</feature>
<dbReference type="Proteomes" id="UP000606974">
    <property type="component" value="Unassembled WGS sequence"/>
</dbReference>
<proteinExistence type="predicted"/>
<evidence type="ECO:0000256" key="1">
    <source>
        <dbReference type="SAM" id="MobiDB-lite"/>
    </source>
</evidence>
<keyword evidence="3" id="KW-1185">Reference proteome</keyword>
<comment type="caution">
    <text evidence="2">The sequence shown here is derived from an EMBL/GenBank/DDBJ whole genome shotgun (WGS) entry which is preliminary data.</text>
</comment>
<sequence>MSELEEPEPEPKEPEPQGSESKQGPKPQDQSQKGQSQRPEPQQQFYDFKSTEAVSRYFESANSIYPLFLLISTAGHMHLVDG</sequence>
<evidence type="ECO:0000313" key="2">
    <source>
        <dbReference type="EMBL" id="KAF7512766.1"/>
    </source>
</evidence>
<gene>
    <name evidence="2" type="ORF">GJ744_000333</name>
</gene>
<evidence type="ECO:0000313" key="3">
    <source>
        <dbReference type="Proteomes" id="UP000606974"/>
    </source>
</evidence>